<dbReference type="EMBL" id="WUUL01000003">
    <property type="protein sequence ID" value="MXQ53153.1"/>
    <property type="molecule type" value="Genomic_DNA"/>
</dbReference>
<keyword evidence="3" id="KW-1185">Reference proteome</keyword>
<evidence type="ECO:0000259" key="1">
    <source>
        <dbReference type="Pfam" id="PF13333"/>
    </source>
</evidence>
<evidence type="ECO:0000313" key="3">
    <source>
        <dbReference type="Proteomes" id="UP000430692"/>
    </source>
</evidence>
<protein>
    <submittedName>
        <fullName evidence="2">IS3 family transposase</fullName>
    </submittedName>
</protein>
<dbReference type="Proteomes" id="UP000430692">
    <property type="component" value="Unassembled WGS sequence"/>
</dbReference>
<evidence type="ECO:0000313" key="2">
    <source>
        <dbReference type="EMBL" id="MXQ53153.1"/>
    </source>
</evidence>
<dbReference type="InterPro" id="IPR001584">
    <property type="entry name" value="Integrase_cat-core"/>
</dbReference>
<dbReference type="RefSeq" id="WP_160800518.1">
    <property type="nucleotide sequence ID" value="NZ_WUUL01000003.1"/>
</dbReference>
<organism evidence="2 3">
    <name type="scientific">Shimazuella alba</name>
    <dbReference type="NCBI Taxonomy" id="2690964"/>
    <lineage>
        <taxon>Bacteria</taxon>
        <taxon>Bacillati</taxon>
        <taxon>Bacillota</taxon>
        <taxon>Bacilli</taxon>
        <taxon>Bacillales</taxon>
        <taxon>Thermoactinomycetaceae</taxon>
        <taxon>Shimazuella</taxon>
    </lineage>
</organism>
<proteinExistence type="predicted"/>
<dbReference type="AlphaFoldDB" id="A0A6I4VQ07"/>
<dbReference type="Pfam" id="PF13333">
    <property type="entry name" value="rve_2"/>
    <property type="match status" value="1"/>
</dbReference>
<sequence length="60" mass="6897">MNAAAKATFKIIKTEIVPEVFDNLKQLTIEFRDYVNWFNKFRIHGNIGICESRGVPTITP</sequence>
<dbReference type="GO" id="GO:0015074">
    <property type="term" value="P:DNA integration"/>
    <property type="evidence" value="ECO:0007669"/>
    <property type="project" value="InterPro"/>
</dbReference>
<accession>A0A6I4VQ07</accession>
<gene>
    <name evidence="2" type="ORF">GSM42_05275</name>
</gene>
<feature type="domain" description="Integrase catalytic" evidence="1">
    <location>
        <begin position="7"/>
        <end position="45"/>
    </location>
</feature>
<comment type="caution">
    <text evidence="2">The sequence shown here is derived from an EMBL/GenBank/DDBJ whole genome shotgun (WGS) entry which is preliminary data.</text>
</comment>
<name>A0A6I4VQ07_9BACL</name>
<reference evidence="2 3" key="1">
    <citation type="submission" date="2019-12" db="EMBL/GenBank/DDBJ databases">
        <title>Whole-genome analyses of novel actinobacteria.</title>
        <authorList>
            <person name="Sahin N."/>
            <person name="Saygin H."/>
        </authorList>
    </citation>
    <scope>NUCLEOTIDE SEQUENCE [LARGE SCALE GENOMIC DNA]</scope>
    <source>
        <strain evidence="2 3">KC615</strain>
    </source>
</reference>